<dbReference type="Proteomes" id="UP000314294">
    <property type="component" value="Unassembled WGS sequence"/>
</dbReference>
<proteinExistence type="predicted"/>
<evidence type="ECO:0000313" key="3">
    <source>
        <dbReference type="Proteomes" id="UP000314294"/>
    </source>
</evidence>
<evidence type="ECO:0000313" key="2">
    <source>
        <dbReference type="EMBL" id="TNN72930.1"/>
    </source>
</evidence>
<comment type="caution">
    <text evidence="2">The sequence shown here is derived from an EMBL/GenBank/DDBJ whole genome shotgun (WGS) entry which is preliminary data.</text>
</comment>
<gene>
    <name evidence="2" type="ORF">EYF80_016859</name>
</gene>
<keyword evidence="3" id="KW-1185">Reference proteome</keyword>
<accession>A0A4Z2I524</accession>
<protein>
    <submittedName>
        <fullName evidence="2">Uncharacterized protein</fullName>
    </submittedName>
</protein>
<sequence length="191" mass="21137">MRNCEALRMFPDVHLVVHEWVSVALPCVIFDLGANVYDNCSHILQGPWCYNKIPLSCSLHQPPLRKSLDRASPKLGAAMRMAMVQMMLKTLNPTRHRRSMTAAANCHCSDTLSCRSCSFTRSTRNCTSIRRACSWLSTATDRIAPLWRAADVPAPTPASGPQGPEVTVKGSWSGDSGVSRGGLSNFEDWMW</sequence>
<organism evidence="2 3">
    <name type="scientific">Liparis tanakae</name>
    <name type="common">Tanaka's snailfish</name>
    <dbReference type="NCBI Taxonomy" id="230148"/>
    <lineage>
        <taxon>Eukaryota</taxon>
        <taxon>Metazoa</taxon>
        <taxon>Chordata</taxon>
        <taxon>Craniata</taxon>
        <taxon>Vertebrata</taxon>
        <taxon>Euteleostomi</taxon>
        <taxon>Actinopterygii</taxon>
        <taxon>Neopterygii</taxon>
        <taxon>Teleostei</taxon>
        <taxon>Neoteleostei</taxon>
        <taxon>Acanthomorphata</taxon>
        <taxon>Eupercaria</taxon>
        <taxon>Perciformes</taxon>
        <taxon>Cottioidei</taxon>
        <taxon>Cottales</taxon>
        <taxon>Liparidae</taxon>
        <taxon>Liparis</taxon>
    </lineage>
</organism>
<name>A0A4Z2I524_9TELE</name>
<dbReference type="EMBL" id="SRLO01000131">
    <property type="protein sequence ID" value="TNN72930.1"/>
    <property type="molecule type" value="Genomic_DNA"/>
</dbReference>
<reference evidence="2 3" key="1">
    <citation type="submission" date="2019-03" db="EMBL/GenBank/DDBJ databases">
        <title>First draft genome of Liparis tanakae, snailfish: a comprehensive survey of snailfish specific genes.</title>
        <authorList>
            <person name="Kim W."/>
            <person name="Song I."/>
            <person name="Jeong J.-H."/>
            <person name="Kim D."/>
            <person name="Kim S."/>
            <person name="Ryu S."/>
            <person name="Song J.Y."/>
            <person name="Lee S.K."/>
        </authorList>
    </citation>
    <scope>NUCLEOTIDE SEQUENCE [LARGE SCALE GENOMIC DNA]</scope>
    <source>
        <tissue evidence="2">Muscle</tissue>
    </source>
</reference>
<dbReference type="AlphaFoldDB" id="A0A4Z2I524"/>
<evidence type="ECO:0000256" key="1">
    <source>
        <dbReference type="SAM" id="MobiDB-lite"/>
    </source>
</evidence>
<feature type="region of interest" description="Disordered" evidence="1">
    <location>
        <begin position="152"/>
        <end position="191"/>
    </location>
</feature>